<feature type="region of interest" description="Disordered" evidence="1">
    <location>
        <begin position="108"/>
        <end position="129"/>
    </location>
</feature>
<protein>
    <submittedName>
        <fullName evidence="2">Uncharacterized protein</fullName>
    </submittedName>
</protein>
<organism evidence="2">
    <name type="scientific">marine sediment metagenome</name>
    <dbReference type="NCBI Taxonomy" id="412755"/>
    <lineage>
        <taxon>unclassified sequences</taxon>
        <taxon>metagenomes</taxon>
        <taxon>ecological metagenomes</taxon>
    </lineage>
</organism>
<evidence type="ECO:0000256" key="1">
    <source>
        <dbReference type="SAM" id="MobiDB-lite"/>
    </source>
</evidence>
<reference evidence="2" key="1">
    <citation type="journal article" date="2014" name="Front. Microbiol.">
        <title>High frequency of phylogenetically diverse reductive dehalogenase-homologous genes in deep subseafloor sedimentary metagenomes.</title>
        <authorList>
            <person name="Kawai M."/>
            <person name="Futagami T."/>
            <person name="Toyoda A."/>
            <person name="Takaki Y."/>
            <person name="Nishi S."/>
            <person name="Hori S."/>
            <person name="Arai W."/>
            <person name="Tsubouchi T."/>
            <person name="Morono Y."/>
            <person name="Uchiyama I."/>
            <person name="Ito T."/>
            <person name="Fujiyama A."/>
            <person name="Inagaki F."/>
            <person name="Takami H."/>
        </authorList>
    </citation>
    <scope>NUCLEOTIDE SEQUENCE</scope>
    <source>
        <strain evidence="2">Expedition CK06-06</strain>
    </source>
</reference>
<dbReference type="EMBL" id="BARW01016230">
    <property type="protein sequence ID" value="GAJ02413.1"/>
    <property type="molecule type" value="Genomic_DNA"/>
</dbReference>
<dbReference type="AlphaFoldDB" id="X1TAP4"/>
<comment type="caution">
    <text evidence="2">The sequence shown here is derived from an EMBL/GenBank/DDBJ whole genome shotgun (WGS) entry which is preliminary data.</text>
</comment>
<gene>
    <name evidence="2" type="ORF">S12H4_28312</name>
</gene>
<evidence type="ECO:0000313" key="2">
    <source>
        <dbReference type="EMBL" id="GAJ02413.1"/>
    </source>
</evidence>
<sequence>MSYKVEKSLYGKIERQLLTAGFELRKITIEPGPDFSAGHAEIRGNNHSLLRGIFGGSSSVEAYLEIDHLGNNIWYVKSAVNPRRPIMSRHRLDLEFLVCSEGDIPKSRKKELTQKGRQKQQSSSVPETKWKAALPNGATVEFIGICENPSVGKQWWGPDGSPLDYVPYINTEPYGRPRADRKIYEFAWRIKMPTGSNATTHSLEGSMGSYYRQISDRYGNRIIEGLSTSGYGFDKSRQKPR</sequence>
<name>X1TAP4_9ZZZZ</name>
<accession>X1TAP4</accession>
<proteinExistence type="predicted"/>